<reference evidence="1 2" key="1">
    <citation type="submission" date="2023-03" db="EMBL/GenBank/DDBJ databases">
        <title>High-quality genome of Scylla paramamosain provides insights in environmental adaptation.</title>
        <authorList>
            <person name="Zhang L."/>
        </authorList>
    </citation>
    <scope>NUCLEOTIDE SEQUENCE [LARGE SCALE GENOMIC DNA]</scope>
    <source>
        <strain evidence="1">LZ_2023a</strain>
        <tissue evidence="1">Muscle</tissue>
    </source>
</reference>
<dbReference type="AlphaFoldDB" id="A0AAW0TD38"/>
<comment type="caution">
    <text evidence="1">The sequence shown here is derived from an EMBL/GenBank/DDBJ whole genome shotgun (WGS) entry which is preliminary data.</text>
</comment>
<evidence type="ECO:0000313" key="2">
    <source>
        <dbReference type="Proteomes" id="UP001487740"/>
    </source>
</evidence>
<name>A0AAW0TD38_SCYPA</name>
<organism evidence="1 2">
    <name type="scientific">Scylla paramamosain</name>
    <name type="common">Mud crab</name>
    <dbReference type="NCBI Taxonomy" id="85552"/>
    <lineage>
        <taxon>Eukaryota</taxon>
        <taxon>Metazoa</taxon>
        <taxon>Ecdysozoa</taxon>
        <taxon>Arthropoda</taxon>
        <taxon>Crustacea</taxon>
        <taxon>Multicrustacea</taxon>
        <taxon>Malacostraca</taxon>
        <taxon>Eumalacostraca</taxon>
        <taxon>Eucarida</taxon>
        <taxon>Decapoda</taxon>
        <taxon>Pleocyemata</taxon>
        <taxon>Brachyura</taxon>
        <taxon>Eubrachyura</taxon>
        <taxon>Portunoidea</taxon>
        <taxon>Portunidae</taxon>
        <taxon>Portuninae</taxon>
        <taxon>Scylla</taxon>
    </lineage>
</organism>
<keyword evidence="2" id="KW-1185">Reference proteome</keyword>
<dbReference type="EMBL" id="JARAKH010000032">
    <property type="protein sequence ID" value="KAK8385594.1"/>
    <property type="molecule type" value="Genomic_DNA"/>
</dbReference>
<accession>A0AAW0TD38</accession>
<protein>
    <submittedName>
        <fullName evidence="1">Uncharacterized protein</fullName>
    </submittedName>
</protein>
<proteinExistence type="predicted"/>
<evidence type="ECO:0000313" key="1">
    <source>
        <dbReference type="EMBL" id="KAK8385594.1"/>
    </source>
</evidence>
<gene>
    <name evidence="1" type="ORF">O3P69_016398</name>
</gene>
<sequence length="306" mass="34303">MMAPPLHLQCVRDVCRVNKRRTKISETCPSTLQPLPVSAPLPSPPGCVYLAMYKAVVICFLFVLNVSNGTAEKNQQPLDPYEIDVLASHYASVSSYPFAKVVGMFSQVDESSCKCQDAWLPCPLEIREKSVVKFRGYSCYTPRRYCCNRKVIPRLSPALHYDLEHLALTAPPLSHTLTKAKKVDVFGPAAKTTKPSGFTAGSHNHLERHRRTIRATKEDHKIKNRIAPCSCTTPEKCATLWEAYRDLPKAKIKASLNCTRYGEVTCCLGHVLTFEERETRRKTTEDSSQGLSIWQTAWSGLVSWLG</sequence>
<dbReference type="Proteomes" id="UP001487740">
    <property type="component" value="Unassembled WGS sequence"/>
</dbReference>